<feature type="region of interest" description="Disordered" evidence="1">
    <location>
        <begin position="1"/>
        <end position="23"/>
    </location>
</feature>
<keyword evidence="3" id="KW-1185">Reference proteome</keyword>
<comment type="caution">
    <text evidence="2">The sequence shown here is derived from an EMBL/GenBank/DDBJ whole genome shotgun (WGS) entry which is preliminary data.</text>
</comment>
<reference evidence="2" key="1">
    <citation type="submission" date="2021-02" db="EMBL/GenBank/DDBJ databases">
        <title>Genome sequence Cadophora malorum strain M34.</title>
        <authorList>
            <person name="Stefanovic E."/>
            <person name="Vu D."/>
            <person name="Scully C."/>
            <person name="Dijksterhuis J."/>
            <person name="Roader J."/>
            <person name="Houbraken J."/>
        </authorList>
    </citation>
    <scope>NUCLEOTIDE SEQUENCE</scope>
    <source>
        <strain evidence="2">M34</strain>
    </source>
</reference>
<evidence type="ECO:0000256" key="1">
    <source>
        <dbReference type="SAM" id="MobiDB-lite"/>
    </source>
</evidence>
<proteinExistence type="predicted"/>
<dbReference type="Proteomes" id="UP000664132">
    <property type="component" value="Unassembled WGS sequence"/>
</dbReference>
<protein>
    <recommendedName>
        <fullName evidence="4">BTB domain-containing protein</fullName>
    </recommendedName>
</protein>
<gene>
    <name evidence="2" type="ORF">IFR04_007009</name>
</gene>
<evidence type="ECO:0000313" key="2">
    <source>
        <dbReference type="EMBL" id="KAG4419877.1"/>
    </source>
</evidence>
<evidence type="ECO:0008006" key="4">
    <source>
        <dbReference type="Google" id="ProtNLM"/>
    </source>
</evidence>
<accession>A0A8H7W927</accession>
<evidence type="ECO:0000313" key="3">
    <source>
        <dbReference type="Proteomes" id="UP000664132"/>
    </source>
</evidence>
<sequence>MADNASTTNTPSDAQARSKPPTNLSISFSPFNGGDVKISAIFQGHKVAGKVAAQAMVLASPARKRFLFPPWNVDTGDKTQAKAVDFTEDDGCALLILLRLAHIQFPHVPSKISPDTLFQVAILCEKYECFDLVDPWLEKWINRAKSTAMADETGTWLEYIKHSCYNDQAYTGNDLCSGRGIPNSGTNSLCYAKKARFDARDYGSLLLGLKKACLWPERKDMTYTKSVAATAKCIRSVAIHTLQPSSSSSSLFGNPELQRHKMCTTPTFWAEIDRIVAKMPSPVLERHTRHMEALRSCTVAITDPLMHETLSAKCSQTHSAMVACAPNDKKRTCLGSVMATNWKTNWLGGRDVGRSLKRTVFTFVC</sequence>
<dbReference type="EMBL" id="JAFJYH010000096">
    <property type="protein sequence ID" value="KAG4419877.1"/>
    <property type="molecule type" value="Genomic_DNA"/>
</dbReference>
<dbReference type="AlphaFoldDB" id="A0A8H7W927"/>
<organism evidence="2 3">
    <name type="scientific">Cadophora malorum</name>
    <dbReference type="NCBI Taxonomy" id="108018"/>
    <lineage>
        <taxon>Eukaryota</taxon>
        <taxon>Fungi</taxon>
        <taxon>Dikarya</taxon>
        <taxon>Ascomycota</taxon>
        <taxon>Pezizomycotina</taxon>
        <taxon>Leotiomycetes</taxon>
        <taxon>Helotiales</taxon>
        <taxon>Ploettnerulaceae</taxon>
        <taxon>Cadophora</taxon>
    </lineage>
</organism>
<name>A0A8H7W927_9HELO</name>
<dbReference type="OrthoDB" id="5275938at2759"/>